<comment type="caution">
    <text evidence="1">The sequence shown here is derived from an EMBL/GenBank/DDBJ whole genome shotgun (WGS) entry which is preliminary data.</text>
</comment>
<dbReference type="EMBL" id="JABXBU010000002">
    <property type="protein sequence ID" value="KAF8794089.1"/>
    <property type="molecule type" value="Genomic_DNA"/>
</dbReference>
<proteinExistence type="predicted"/>
<gene>
    <name evidence="1" type="ORF">HNY73_002108</name>
</gene>
<dbReference type="AlphaFoldDB" id="A0A8T0FWR7"/>
<reference evidence="1" key="2">
    <citation type="submission" date="2020-06" db="EMBL/GenBank/DDBJ databases">
        <authorList>
            <person name="Sheffer M."/>
        </authorList>
    </citation>
    <scope>NUCLEOTIDE SEQUENCE</scope>
</reference>
<name>A0A8T0FWR7_ARGBR</name>
<accession>A0A8T0FWR7</accession>
<evidence type="ECO:0000313" key="2">
    <source>
        <dbReference type="Proteomes" id="UP000807504"/>
    </source>
</evidence>
<protein>
    <submittedName>
        <fullName evidence="1">Uncharacterized protein</fullName>
    </submittedName>
</protein>
<reference evidence="1" key="1">
    <citation type="journal article" date="2020" name="bioRxiv">
        <title>Chromosome-level reference genome of the European wasp spider Argiope bruennichi: a resource for studies on range expansion and evolutionary adaptation.</title>
        <authorList>
            <person name="Sheffer M.M."/>
            <person name="Hoppe A."/>
            <person name="Krehenwinkel H."/>
            <person name="Uhl G."/>
            <person name="Kuss A.W."/>
            <person name="Jensen L."/>
            <person name="Jensen C."/>
            <person name="Gillespie R.G."/>
            <person name="Hoff K.J."/>
            <person name="Prost S."/>
        </authorList>
    </citation>
    <scope>NUCLEOTIDE SEQUENCE</scope>
</reference>
<keyword evidence="2" id="KW-1185">Reference proteome</keyword>
<dbReference type="Proteomes" id="UP000807504">
    <property type="component" value="Unassembled WGS sequence"/>
</dbReference>
<evidence type="ECO:0000313" key="1">
    <source>
        <dbReference type="EMBL" id="KAF8794089.1"/>
    </source>
</evidence>
<organism evidence="1 2">
    <name type="scientific">Argiope bruennichi</name>
    <name type="common">Wasp spider</name>
    <name type="synonym">Aranea bruennichi</name>
    <dbReference type="NCBI Taxonomy" id="94029"/>
    <lineage>
        <taxon>Eukaryota</taxon>
        <taxon>Metazoa</taxon>
        <taxon>Ecdysozoa</taxon>
        <taxon>Arthropoda</taxon>
        <taxon>Chelicerata</taxon>
        <taxon>Arachnida</taxon>
        <taxon>Araneae</taxon>
        <taxon>Araneomorphae</taxon>
        <taxon>Entelegynae</taxon>
        <taxon>Araneoidea</taxon>
        <taxon>Araneidae</taxon>
        <taxon>Argiope</taxon>
    </lineage>
</organism>
<sequence length="88" mass="10281">MGGTTMITHGTGSRSRMEARSSLALHKYHPPFCEPHFIRFNFFPLSRRCTRPEFPAFVSCLQLENRSSTPNPLLVWMKIDKQSNLWKR</sequence>